<dbReference type="AlphaFoldDB" id="M7T191"/>
<organism evidence="1 2">
    <name type="scientific">Eutypa lata (strain UCR-EL1)</name>
    <name type="common">Grapevine dieback disease fungus</name>
    <name type="synonym">Eutypa armeniacae</name>
    <dbReference type="NCBI Taxonomy" id="1287681"/>
    <lineage>
        <taxon>Eukaryota</taxon>
        <taxon>Fungi</taxon>
        <taxon>Dikarya</taxon>
        <taxon>Ascomycota</taxon>
        <taxon>Pezizomycotina</taxon>
        <taxon>Sordariomycetes</taxon>
        <taxon>Xylariomycetidae</taxon>
        <taxon>Xylariales</taxon>
        <taxon>Diatrypaceae</taxon>
        <taxon>Eutypa</taxon>
    </lineage>
</organism>
<protein>
    <submittedName>
        <fullName evidence="1">Uncharacterized protein</fullName>
    </submittedName>
</protein>
<dbReference type="OrthoDB" id="2154091at2759"/>
<name>M7T191_EUTLA</name>
<sequence length="99" mass="10744">MQEMKYTWPCIIEIRESVLRAMQTENRTTPEAGKDPILDFGFLSSIGSSGVLPSEPGGLDLHLSDADLAMLVPDENLLTAQMSWNESSTSDTLDLGGIS</sequence>
<dbReference type="Proteomes" id="UP000012174">
    <property type="component" value="Unassembled WGS sequence"/>
</dbReference>
<dbReference type="KEGG" id="ela:UCREL1_273"/>
<dbReference type="HOGENOM" id="CLU_2320373_0_0_1"/>
<evidence type="ECO:0000313" key="1">
    <source>
        <dbReference type="EMBL" id="EMR72674.1"/>
    </source>
</evidence>
<keyword evidence="2" id="KW-1185">Reference proteome</keyword>
<gene>
    <name evidence="1" type="ORF">UCREL1_273</name>
</gene>
<reference evidence="2" key="1">
    <citation type="journal article" date="2013" name="Genome Announc.">
        <title>Draft genome sequence of the grapevine dieback fungus Eutypa lata UCR-EL1.</title>
        <authorList>
            <person name="Blanco-Ulate B."/>
            <person name="Rolshausen P.E."/>
            <person name="Cantu D."/>
        </authorList>
    </citation>
    <scope>NUCLEOTIDE SEQUENCE [LARGE SCALE GENOMIC DNA]</scope>
    <source>
        <strain evidence="2">UCR-EL1</strain>
    </source>
</reference>
<proteinExistence type="predicted"/>
<dbReference type="EMBL" id="KB705403">
    <property type="protein sequence ID" value="EMR72674.1"/>
    <property type="molecule type" value="Genomic_DNA"/>
</dbReference>
<accession>M7T191</accession>
<evidence type="ECO:0000313" key="2">
    <source>
        <dbReference type="Proteomes" id="UP000012174"/>
    </source>
</evidence>